<name>A0ABX2BVE2_9BURK</name>
<proteinExistence type="predicted"/>
<keyword evidence="1" id="KW-0472">Membrane</keyword>
<dbReference type="EMBL" id="WOEY01000105">
    <property type="protein sequence ID" value="NPT44855.1"/>
    <property type="molecule type" value="Genomic_DNA"/>
</dbReference>
<protein>
    <recommendedName>
        <fullName evidence="2">Antitoxin VbhA domain-containing protein</fullName>
    </recommendedName>
</protein>
<feature type="domain" description="Antitoxin VbhA" evidence="2">
    <location>
        <begin position="13"/>
        <end position="54"/>
    </location>
</feature>
<dbReference type="InterPro" id="IPR033788">
    <property type="entry name" value="VbhA-like"/>
</dbReference>
<feature type="transmembrane region" description="Helical" evidence="1">
    <location>
        <begin position="123"/>
        <end position="143"/>
    </location>
</feature>
<keyword evidence="1" id="KW-1133">Transmembrane helix</keyword>
<dbReference type="Gene3D" id="1.10.8.1050">
    <property type="entry name" value="Antitoxin VbhA-like"/>
    <property type="match status" value="1"/>
</dbReference>
<dbReference type="Pfam" id="PF18495">
    <property type="entry name" value="VbhA"/>
    <property type="match status" value="1"/>
</dbReference>
<comment type="caution">
    <text evidence="3">The sequence shown here is derived from an EMBL/GenBank/DDBJ whole genome shotgun (WGS) entry which is preliminary data.</text>
</comment>
<gene>
    <name evidence="3" type="ORF">GNZ12_26765</name>
</gene>
<organism evidence="3 4">
    <name type="scientific">Paraburkholderia solitsugae</name>
    <dbReference type="NCBI Taxonomy" id="2675748"/>
    <lineage>
        <taxon>Bacteria</taxon>
        <taxon>Pseudomonadati</taxon>
        <taxon>Pseudomonadota</taxon>
        <taxon>Betaproteobacteria</taxon>
        <taxon>Burkholderiales</taxon>
        <taxon>Burkholderiaceae</taxon>
        <taxon>Paraburkholderia</taxon>
    </lineage>
</organism>
<accession>A0ABX2BVE2</accession>
<dbReference type="RefSeq" id="WP_172315213.1">
    <property type="nucleotide sequence ID" value="NZ_WOEY01000105.1"/>
</dbReference>
<evidence type="ECO:0000259" key="2">
    <source>
        <dbReference type="Pfam" id="PF18495"/>
    </source>
</evidence>
<evidence type="ECO:0000313" key="4">
    <source>
        <dbReference type="Proteomes" id="UP000652198"/>
    </source>
</evidence>
<keyword evidence="1" id="KW-0812">Transmembrane</keyword>
<reference evidence="3 4" key="1">
    <citation type="submission" date="2019-11" db="EMBL/GenBank/DDBJ databases">
        <title>Metabolism of dissolved organic matter in forest soils.</title>
        <authorList>
            <person name="Cyle K.T."/>
            <person name="Wilhelm R.C."/>
            <person name="Martinez C.E."/>
        </authorList>
    </citation>
    <scope>NUCLEOTIDE SEQUENCE [LARGE SCALE GENOMIC DNA]</scope>
    <source>
        <strain evidence="3 4">1N</strain>
    </source>
</reference>
<keyword evidence="4" id="KW-1185">Reference proteome</keyword>
<dbReference type="InterPro" id="IPR043038">
    <property type="entry name" value="VbhA_sf"/>
</dbReference>
<dbReference type="InterPro" id="IPR041535">
    <property type="entry name" value="VbhA"/>
</dbReference>
<dbReference type="CDD" id="cd11586">
    <property type="entry name" value="VbhA_like"/>
    <property type="match status" value="1"/>
</dbReference>
<evidence type="ECO:0000256" key="1">
    <source>
        <dbReference type="SAM" id="Phobius"/>
    </source>
</evidence>
<feature type="transmembrane region" description="Helical" evidence="1">
    <location>
        <begin position="99"/>
        <end position="117"/>
    </location>
</feature>
<dbReference type="Proteomes" id="UP000652198">
    <property type="component" value="Unassembled WGS sequence"/>
</dbReference>
<sequence length="151" mass="16947">MSEQITEQERLERRLTVDNAIATQQLDMGVVADLEAYARGELTLEQVRDSTLARERKRTIGDLTNLYNGIRPAYEAVGNVIGGLVLLTAWAYCSLRYGFLLGFGFGWVPAAILGFIATRLWPLFIVLLIVFWTPMFLICVGAATEIKSFFH</sequence>
<evidence type="ECO:0000313" key="3">
    <source>
        <dbReference type="EMBL" id="NPT44855.1"/>
    </source>
</evidence>